<evidence type="ECO:0000313" key="4">
    <source>
        <dbReference type="Proteomes" id="UP000448943"/>
    </source>
</evidence>
<accession>A0A6N9Q0V6</accession>
<feature type="transmembrane region" description="Helical" evidence="1">
    <location>
        <begin position="147"/>
        <end position="165"/>
    </location>
</feature>
<dbReference type="Proteomes" id="UP000448943">
    <property type="component" value="Unassembled WGS sequence"/>
</dbReference>
<keyword evidence="1" id="KW-0472">Membrane</keyword>
<keyword evidence="1" id="KW-1133">Transmembrane helix</keyword>
<comment type="caution">
    <text evidence="3">The sequence shown here is derived from an EMBL/GenBank/DDBJ whole genome shotgun (WGS) entry which is preliminary data.</text>
</comment>
<dbReference type="Pfam" id="PF17820">
    <property type="entry name" value="PDZ_6"/>
    <property type="match status" value="1"/>
</dbReference>
<feature type="transmembrane region" description="Helical" evidence="1">
    <location>
        <begin position="250"/>
        <end position="268"/>
    </location>
</feature>
<evidence type="ECO:0000259" key="2">
    <source>
        <dbReference type="PROSITE" id="PS50106"/>
    </source>
</evidence>
<gene>
    <name evidence="3" type="ORF">ERL59_02135</name>
</gene>
<feature type="transmembrane region" description="Helical" evidence="1">
    <location>
        <begin position="219"/>
        <end position="238"/>
    </location>
</feature>
<feature type="transmembrane region" description="Helical" evidence="1">
    <location>
        <begin position="186"/>
        <end position="207"/>
    </location>
</feature>
<dbReference type="RefSeq" id="WP_160644015.1">
    <property type="nucleotide sequence ID" value="NZ_SIJB01000005.1"/>
</dbReference>
<proteinExistence type="predicted"/>
<evidence type="ECO:0000313" key="3">
    <source>
        <dbReference type="EMBL" id="NBI27760.1"/>
    </source>
</evidence>
<feature type="transmembrane region" description="Helical" evidence="1">
    <location>
        <begin position="82"/>
        <end position="100"/>
    </location>
</feature>
<evidence type="ECO:0000256" key="1">
    <source>
        <dbReference type="SAM" id="Phobius"/>
    </source>
</evidence>
<dbReference type="InterPro" id="IPR001478">
    <property type="entry name" value="PDZ"/>
</dbReference>
<feature type="transmembrane region" description="Helical" evidence="1">
    <location>
        <begin position="107"/>
        <end position="127"/>
    </location>
</feature>
<dbReference type="AlphaFoldDB" id="A0A6N9Q0V6"/>
<keyword evidence="4" id="KW-1185">Reference proteome</keyword>
<dbReference type="Gene3D" id="2.30.42.10">
    <property type="match status" value="1"/>
</dbReference>
<feature type="transmembrane region" description="Helical" evidence="1">
    <location>
        <begin position="57"/>
        <end position="76"/>
    </location>
</feature>
<dbReference type="InterPro" id="IPR036034">
    <property type="entry name" value="PDZ_sf"/>
</dbReference>
<sequence length="430" mass="49131">MELLIQISIGFVEALKLLLIQPFYYIGILFVIFQYRRQIYLERKLFHTKLHSLLNETWKTIGWGIVGGFVCSLLLIFIGVSISFDVLILIWVISLILILFQVRFLCFSYSVGILGILHVLVVSFPFFESLKSTWILKTLIEINIPSLLSLVAILHLLEAFLYYMNGTKSSTPLFIKGKRGKIVGGYHFQGFWPVPLFLLIPTTSSGIVLPWNPILSNDIVTSGWMMIAFPVVIGFSEMTRVKLPMHKVKWSVKWLTVYSIVLLVLAFVSHFWSIFTFSAVLFCILFHEGIVYYSKKQEFNQPPIYVHDERGLFILGILPNSSAEKMGIKVGEIIHKVNGLEVYTKEDLHQAIRVNSAYCKLEILNFEGESKFVKGALFSGEHHHLGLILAPDEQAMYYLELNEKPIWAYIKMKLSGILGVDPSSKKNIQI</sequence>
<reference evidence="3 4" key="1">
    <citation type="submission" date="2019-01" db="EMBL/GenBank/DDBJ databases">
        <title>Chengkuizengella sp. nov., isolated from deep-sea sediment of East Pacific Ocean.</title>
        <authorList>
            <person name="Yang J."/>
            <person name="Lai Q."/>
            <person name="Shao Z."/>
        </authorList>
    </citation>
    <scope>NUCLEOTIDE SEQUENCE [LARGE SCALE GENOMIC DNA]</scope>
    <source>
        <strain evidence="3 4">YPA3-1-1</strain>
    </source>
</reference>
<feature type="domain" description="PDZ" evidence="2">
    <location>
        <begin position="311"/>
        <end position="367"/>
    </location>
</feature>
<dbReference type="EMBL" id="SIJB01000005">
    <property type="protein sequence ID" value="NBI27760.1"/>
    <property type="molecule type" value="Genomic_DNA"/>
</dbReference>
<dbReference type="SMART" id="SM00228">
    <property type="entry name" value="PDZ"/>
    <property type="match status" value="1"/>
</dbReference>
<dbReference type="OrthoDB" id="198399at2"/>
<feature type="transmembrane region" description="Helical" evidence="1">
    <location>
        <begin position="18"/>
        <end position="36"/>
    </location>
</feature>
<name>A0A6N9Q0V6_9BACL</name>
<organism evidence="3 4">
    <name type="scientific">Chengkuizengella marina</name>
    <dbReference type="NCBI Taxonomy" id="2507566"/>
    <lineage>
        <taxon>Bacteria</taxon>
        <taxon>Bacillati</taxon>
        <taxon>Bacillota</taxon>
        <taxon>Bacilli</taxon>
        <taxon>Bacillales</taxon>
        <taxon>Paenibacillaceae</taxon>
        <taxon>Chengkuizengella</taxon>
    </lineage>
</organism>
<dbReference type="PROSITE" id="PS50106">
    <property type="entry name" value="PDZ"/>
    <property type="match status" value="1"/>
</dbReference>
<keyword evidence="1" id="KW-0812">Transmembrane</keyword>
<dbReference type="SUPFAM" id="SSF50156">
    <property type="entry name" value="PDZ domain-like"/>
    <property type="match status" value="1"/>
</dbReference>
<protein>
    <submittedName>
        <fullName evidence="3">PDZ domain-containing protein</fullName>
    </submittedName>
</protein>
<dbReference type="InterPro" id="IPR041489">
    <property type="entry name" value="PDZ_6"/>
</dbReference>